<feature type="transmembrane region" description="Helical" evidence="1">
    <location>
        <begin position="43"/>
        <end position="64"/>
    </location>
</feature>
<sequence>MRSQFWLEFYHYISIFGYSLTIFFNVLLIILTGWFLEKKFGTYRILIIIFSVIGIVFNSLEIVLKPMVQSIGSGFLCFTFIETNRISKPILTQFLAFYIASFYISTSFLVVMFIHRYFSVAKPEQLFHFLGKRLTLWLSYSFFIGISTFFACTYLAEVDEFSKNYMEHEILEFYGRVIDEMPAIALIFYDSSSKIRFKSLSFLLICSFIVFHQNLIIIFCGVKIRQKLYSKTCNYSPSLQKLHKKFFKTLVFQVVTPTLLLFIPVMTILYLPLLGFETSLPIGILVCLFGFYPPIDSCIVMYIITEYRGAFRRFCGVLCGVRAWNEVREKMDLQVMRKNVT</sequence>
<keyword evidence="1" id="KW-0812">Transmembrane</keyword>
<name>A0A9P1NAD5_9PELO</name>
<feature type="transmembrane region" description="Helical" evidence="1">
    <location>
        <begin position="134"/>
        <end position="156"/>
    </location>
</feature>
<reference evidence="2" key="1">
    <citation type="submission" date="2022-11" db="EMBL/GenBank/DDBJ databases">
        <authorList>
            <person name="Kikuchi T."/>
        </authorList>
    </citation>
    <scope>NUCLEOTIDE SEQUENCE</scope>
    <source>
        <strain evidence="2">PS1010</strain>
    </source>
</reference>
<evidence type="ECO:0000313" key="2">
    <source>
        <dbReference type="EMBL" id="CAI5453717.1"/>
    </source>
</evidence>
<feature type="transmembrane region" description="Helical" evidence="1">
    <location>
        <begin position="12"/>
        <end position="36"/>
    </location>
</feature>
<comment type="caution">
    <text evidence="2">The sequence shown here is derived from an EMBL/GenBank/DDBJ whole genome shotgun (WGS) entry which is preliminary data.</text>
</comment>
<keyword evidence="3" id="KW-1185">Reference proteome</keyword>
<evidence type="ECO:0000313" key="3">
    <source>
        <dbReference type="Proteomes" id="UP001152747"/>
    </source>
</evidence>
<feature type="transmembrane region" description="Helical" evidence="1">
    <location>
        <begin position="250"/>
        <end position="270"/>
    </location>
</feature>
<feature type="transmembrane region" description="Helical" evidence="1">
    <location>
        <begin position="282"/>
        <end position="304"/>
    </location>
</feature>
<keyword evidence="1" id="KW-0472">Membrane</keyword>
<accession>A0A9P1NAD5</accession>
<dbReference type="PANTHER" id="PTHR46000">
    <property type="entry name" value="SEVEN TM RECEPTOR-RELATED"/>
    <property type="match status" value="1"/>
</dbReference>
<keyword evidence="1" id="KW-1133">Transmembrane helix</keyword>
<dbReference type="AlphaFoldDB" id="A0A9P1NAD5"/>
<evidence type="ECO:0000256" key="1">
    <source>
        <dbReference type="SAM" id="Phobius"/>
    </source>
</evidence>
<proteinExistence type="predicted"/>
<dbReference type="Gene3D" id="1.20.1070.10">
    <property type="entry name" value="Rhodopsin 7-helix transmembrane proteins"/>
    <property type="match status" value="1"/>
</dbReference>
<dbReference type="InterPro" id="IPR019428">
    <property type="entry name" value="7TM_GPCR_serpentine_rcpt_Str"/>
</dbReference>
<dbReference type="PANTHER" id="PTHR46000:SF11">
    <property type="entry name" value="SEVEN TM RECEPTOR"/>
    <property type="match status" value="1"/>
</dbReference>
<dbReference type="SUPFAM" id="SSF81321">
    <property type="entry name" value="Family A G protein-coupled receptor-like"/>
    <property type="match status" value="1"/>
</dbReference>
<dbReference type="Proteomes" id="UP001152747">
    <property type="component" value="Unassembled WGS sequence"/>
</dbReference>
<dbReference type="Pfam" id="PF10326">
    <property type="entry name" value="7TM_GPCR_Str"/>
    <property type="match status" value="1"/>
</dbReference>
<feature type="transmembrane region" description="Helical" evidence="1">
    <location>
        <begin position="200"/>
        <end position="222"/>
    </location>
</feature>
<gene>
    <name evidence="2" type="ORF">CAMP_LOCUS16354</name>
</gene>
<feature type="transmembrane region" description="Helical" evidence="1">
    <location>
        <begin position="95"/>
        <end position="114"/>
    </location>
</feature>
<dbReference type="EMBL" id="CANHGI010000005">
    <property type="protein sequence ID" value="CAI5453717.1"/>
    <property type="molecule type" value="Genomic_DNA"/>
</dbReference>
<protein>
    <submittedName>
        <fullName evidence="2">Uncharacterized protein</fullName>
    </submittedName>
</protein>
<organism evidence="2 3">
    <name type="scientific">Caenorhabditis angaria</name>
    <dbReference type="NCBI Taxonomy" id="860376"/>
    <lineage>
        <taxon>Eukaryota</taxon>
        <taxon>Metazoa</taxon>
        <taxon>Ecdysozoa</taxon>
        <taxon>Nematoda</taxon>
        <taxon>Chromadorea</taxon>
        <taxon>Rhabditida</taxon>
        <taxon>Rhabditina</taxon>
        <taxon>Rhabditomorpha</taxon>
        <taxon>Rhabditoidea</taxon>
        <taxon>Rhabditidae</taxon>
        <taxon>Peloderinae</taxon>
        <taxon>Caenorhabditis</taxon>
    </lineage>
</organism>